<reference evidence="6 7" key="1">
    <citation type="submission" date="2017-11" db="EMBL/GenBank/DDBJ databases">
        <authorList>
            <person name="Han C.G."/>
        </authorList>
    </citation>
    <scope>NUCLEOTIDE SEQUENCE [LARGE SCALE GENOMIC DNA]</scope>
    <source>
        <strain evidence="6 7">HCNT1</strain>
    </source>
</reference>
<organism evidence="6 7">
    <name type="scientific">Rhizobium sullae</name>
    <name type="common">Rhizobium hedysari</name>
    <dbReference type="NCBI Taxonomy" id="50338"/>
    <lineage>
        <taxon>Bacteria</taxon>
        <taxon>Pseudomonadati</taxon>
        <taxon>Pseudomonadota</taxon>
        <taxon>Alphaproteobacteria</taxon>
        <taxon>Hyphomicrobiales</taxon>
        <taxon>Rhizobiaceae</taxon>
        <taxon>Rhizobium/Agrobacterium group</taxon>
        <taxon>Rhizobium</taxon>
    </lineage>
</organism>
<dbReference type="GO" id="GO:0016301">
    <property type="term" value="F:kinase activity"/>
    <property type="evidence" value="ECO:0007669"/>
    <property type="project" value="UniProtKB-KW"/>
</dbReference>
<proteinExistence type="inferred from homology"/>
<keyword evidence="3" id="KW-0547">Nucleotide-binding</keyword>
<keyword evidence="4 6" id="KW-0418">Kinase</keyword>
<dbReference type="InterPro" id="IPR023865">
    <property type="entry name" value="Aliphatic_acid_kinase_CS"/>
</dbReference>
<evidence type="ECO:0000256" key="4">
    <source>
        <dbReference type="ARBA" id="ARBA00022777"/>
    </source>
</evidence>
<dbReference type="EMBL" id="PIQN01000036">
    <property type="protein sequence ID" value="PKA38970.1"/>
    <property type="molecule type" value="Genomic_DNA"/>
</dbReference>
<evidence type="ECO:0000313" key="6">
    <source>
        <dbReference type="EMBL" id="PKA38970.1"/>
    </source>
</evidence>
<name>A0A2N0CYN4_RHISU</name>
<dbReference type="AlphaFoldDB" id="A0A2N0CYN4"/>
<dbReference type="Proteomes" id="UP000232164">
    <property type="component" value="Unassembled WGS sequence"/>
</dbReference>
<dbReference type="Pfam" id="PF00871">
    <property type="entry name" value="Acetate_kinase"/>
    <property type="match status" value="1"/>
</dbReference>
<evidence type="ECO:0000256" key="5">
    <source>
        <dbReference type="ARBA" id="ARBA00022840"/>
    </source>
</evidence>
<gene>
    <name evidence="6" type="ORF">CWR43_35415</name>
</gene>
<evidence type="ECO:0000256" key="1">
    <source>
        <dbReference type="ARBA" id="ARBA00008748"/>
    </source>
</evidence>
<comment type="caution">
    <text evidence="6">The sequence shown here is derived from an EMBL/GenBank/DDBJ whole genome shotgun (WGS) entry which is preliminary data.</text>
</comment>
<accession>A0A2N0CYN4</accession>
<dbReference type="InterPro" id="IPR043129">
    <property type="entry name" value="ATPase_NBD"/>
</dbReference>
<keyword evidence="2" id="KW-0808">Transferase</keyword>
<dbReference type="PROSITE" id="PS01075">
    <property type="entry name" value="ACETATE_KINASE_1"/>
    <property type="match status" value="1"/>
</dbReference>
<evidence type="ECO:0000256" key="3">
    <source>
        <dbReference type="ARBA" id="ARBA00022741"/>
    </source>
</evidence>
<dbReference type="Gene3D" id="3.30.420.40">
    <property type="match status" value="1"/>
</dbReference>
<dbReference type="GO" id="GO:0016774">
    <property type="term" value="F:phosphotransferase activity, carboxyl group as acceptor"/>
    <property type="evidence" value="ECO:0007669"/>
    <property type="project" value="InterPro"/>
</dbReference>
<evidence type="ECO:0000313" key="7">
    <source>
        <dbReference type="Proteomes" id="UP000232164"/>
    </source>
</evidence>
<evidence type="ECO:0000256" key="2">
    <source>
        <dbReference type="ARBA" id="ARBA00022679"/>
    </source>
</evidence>
<keyword evidence="5" id="KW-0067">ATP-binding</keyword>
<reference evidence="6 7" key="2">
    <citation type="submission" date="2017-12" db="EMBL/GenBank/DDBJ databases">
        <title>Genome sequence of Rhizobium sullae HCNT1 isolated from Sulla coronaria nodules and featuring peculiar denitrification phenotypes.</title>
        <authorList>
            <person name="De Diego-Diaz B."/>
            <person name="Treu L."/>
            <person name="Campanaro S."/>
            <person name="Da Silva Duarte V."/>
            <person name="Basaglia M."/>
            <person name="Favaro L."/>
            <person name="Casella S."/>
            <person name="Squartini A."/>
        </authorList>
    </citation>
    <scope>NUCLEOTIDE SEQUENCE [LARGE SCALE GENOMIC DNA]</scope>
    <source>
        <strain evidence="6 7">HCNT1</strain>
    </source>
</reference>
<dbReference type="InterPro" id="IPR000890">
    <property type="entry name" value="Aliphatic_acid_kin_short-chain"/>
</dbReference>
<dbReference type="GO" id="GO:0005524">
    <property type="term" value="F:ATP binding"/>
    <property type="evidence" value="ECO:0007669"/>
    <property type="project" value="UniProtKB-KW"/>
</dbReference>
<comment type="similarity">
    <text evidence="1">Belongs to the acetokinase family.</text>
</comment>
<protein>
    <submittedName>
        <fullName evidence="6">Acetate kinase</fullName>
    </submittedName>
</protein>
<feature type="non-terminal residue" evidence="6">
    <location>
        <position position="66"/>
    </location>
</feature>
<dbReference type="SUPFAM" id="SSF53067">
    <property type="entry name" value="Actin-like ATPase domain"/>
    <property type="match status" value="1"/>
</dbReference>
<sequence>MDAILVINAGSSSLKFQIFEIADTGPKRCIRGQIDGIGVRPRLVASAADGTVLVDRRYTPDVVDHL</sequence>